<dbReference type="EMBL" id="CAXITT010000612">
    <property type="protein sequence ID" value="CAL1544292.1"/>
    <property type="molecule type" value="Genomic_DNA"/>
</dbReference>
<evidence type="ECO:0000313" key="2">
    <source>
        <dbReference type="EMBL" id="CAL1544292.1"/>
    </source>
</evidence>
<feature type="compositionally biased region" description="Basic and acidic residues" evidence="1">
    <location>
        <begin position="7"/>
        <end position="23"/>
    </location>
</feature>
<keyword evidence="3" id="KW-1185">Reference proteome</keyword>
<sequence length="71" mass="8246">GIPKAVPTEELHDIDMEKYDKNPRRFLAQDDSSSPDLNDIQEYRPQPKKNNKKDINIQLSRSLLDEPEVIV</sequence>
<reference evidence="2 3" key="1">
    <citation type="submission" date="2024-04" db="EMBL/GenBank/DDBJ databases">
        <authorList>
            <consortium name="Genoscope - CEA"/>
            <person name="William W."/>
        </authorList>
    </citation>
    <scope>NUCLEOTIDE SEQUENCE [LARGE SCALE GENOMIC DNA]</scope>
</reference>
<name>A0AAV2ICJ9_LYMST</name>
<organism evidence="2 3">
    <name type="scientific">Lymnaea stagnalis</name>
    <name type="common">Great pond snail</name>
    <name type="synonym">Helix stagnalis</name>
    <dbReference type="NCBI Taxonomy" id="6523"/>
    <lineage>
        <taxon>Eukaryota</taxon>
        <taxon>Metazoa</taxon>
        <taxon>Spiralia</taxon>
        <taxon>Lophotrochozoa</taxon>
        <taxon>Mollusca</taxon>
        <taxon>Gastropoda</taxon>
        <taxon>Heterobranchia</taxon>
        <taxon>Euthyneura</taxon>
        <taxon>Panpulmonata</taxon>
        <taxon>Hygrophila</taxon>
        <taxon>Lymnaeoidea</taxon>
        <taxon>Lymnaeidae</taxon>
        <taxon>Lymnaea</taxon>
    </lineage>
</organism>
<evidence type="ECO:0000256" key="1">
    <source>
        <dbReference type="SAM" id="MobiDB-lite"/>
    </source>
</evidence>
<proteinExistence type="predicted"/>
<dbReference type="Proteomes" id="UP001497497">
    <property type="component" value="Unassembled WGS sequence"/>
</dbReference>
<feature type="region of interest" description="Disordered" evidence="1">
    <location>
        <begin position="1"/>
        <end position="55"/>
    </location>
</feature>
<accession>A0AAV2ICJ9</accession>
<dbReference type="AlphaFoldDB" id="A0AAV2ICJ9"/>
<evidence type="ECO:0000313" key="3">
    <source>
        <dbReference type="Proteomes" id="UP001497497"/>
    </source>
</evidence>
<protein>
    <submittedName>
        <fullName evidence="2">Uncharacterized protein</fullName>
    </submittedName>
</protein>
<feature type="non-terminal residue" evidence="2">
    <location>
        <position position="1"/>
    </location>
</feature>
<comment type="caution">
    <text evidence="2">The sequence shown here is derived from an EMBL/GenBank/DDBJ whole genome shotgun (WGS) entry which is preliminary data.</text>
</comment>
<gene>
    <name evidence="2" type="ORF">GSLYS_00017805001</name>
</gene>